<evidence type="ECO:0000259" key="10">
    <source>
        <dbReference type="Pfam" id="PF18962"/>
    </source>
</evidence>
<comment type="similarity">
    <text evidence="1">Belongs to the peptidase M43B family.</text>
</comment>
<dbReference type="InterPro" id="IPR008754">
    <property type="entry name" value="Peptidase_M43"/>
</dbReference>
<evidence type="ECO:0000313" key="11">
    <source>
        <dbReference type="EMBL" id="GEO21005.1"/>
    </source>
</evidence>
<reference evidence="11 12" key="1">
    <citation type="submission" date="2019-07" db="EMBL/GenBank/DDBJ databases">
        <title>Whole genome shotgun sequence of Cyclobacterium qasimii NBRC 106168.</title>
        <authorList>
            <person name="Hosoyama A."/>
            <person name="Uohara A."/>
            <person name="Ohji S."/>
            <person name="Ichikawa N."/>
        </authorList>
    </citation>
    <scope>NUCLEOTIDE SEQUENCE [LARGE SCALE GENOMIC DNA]</scope>
    <source>
        <strain evidence="11 12">NBRC 106168</strain>
    </source>
</reference>
<keyword evidence="8" id="KW-1015">Disulfide bond</keyword>
<dbReference type="PANTHER" id="PTHR47466:SF1">
    <property type="entry name" value="METALLOPROTEASE MEP1 (AFU_ORTHOLOGUE AFUA_1G07730)-RELATED"/>
    <property type="match status" value="1"/>
</dbReference>
<dbReference type="NCBIfam" id="NF038128">
    <property type="entry name" value="choice_anch_J"/>
    <property type="match status" value="2"/>
</dbReference>
<comment type="caution">
    <text evidence="11">The sequence shown here is derived from an EMBL/GenBank/DDBJ whole genome shotgun (WGS) entry which is preliminary data.</text>
</comment>
<evidence type="ECO:0008006" key="13">
    <source>
        <dbReference type="Google" id="ProtNLM"/>
    </source>
</evidence>
<dbReference type="Gene3D" id="2.60.120.200">
    <property type="match status" value="2"/>
</dbReference>
<gene>
    <name evidence="11" type="ORF">CQA01_15390</name>
</gene>
<dbReference type="GO" id="GO:0008237">
    <property type="term" value="F:metallopeptidase activity"/>
    <property type="evidence" value="ECO:0007669"/>
    <property type="project" value="UniProtKB-KW"/>
</dbReference>
<name>A0A512C9X8_9BACT</name>
<dbReference type="InterPro" id="IPR024079">
    <property type="entry name" value="MetalloPept_cat_dom_sf"/>
</dbReference>
<dbReference type="Gene3D" id="3.40.390.10">
    <property type="entry name" value="Collagenase (Catalytic Domain)"/>
    <property type="match status" value="1"/>
</dbReference>
<evidence type="ECO:0000256" key="7">
    <source>
        <dbReference type="ARBA" id="ARBA00023049"/>
    </source>
</evidence>
<dbReference type="Gene3D" id="2.60.40.10">
    <property type="entry name" value="Immunoglobulins"/>
    <property type="match status" value="1"/>
</dbReference>
<dbReference type="GO" id="GO:0046872">
    <property type="term" value="F:metal ion binding"/>
    <property type="evidence" value="ECO:0007669"/>
    <property type="project" value="UniProtKB-KW"/>
</dbReference>
<organism evidence="11 12">
    <name type="scientific">Cyclobacterium qasimii</name>
    <dbReference type="NCBI Taxonomy" id="1350429"/>
    <lineage>
        <taxon>Bacteria</taxon>
        <taxon>Pseudomonadati</taxon>
        <taxon>Bacteroidota</taxon>
        <taxon>Cytophagia</taxon>
        <taxon>Cytophagales</taxon>
        <taxon>Cyclobacteriaceae</taxon>
        <taxon>Cyclobacterium</taxon>
    </lineage>
</organism>
<evidence type="ECO:0000313" key="12">
    <source>
        <dbReference type="Proteomes" id="UP000321301"/>
    </source>
</evidence>
<evidence type="ECO:0000256" key="3">
    <source>
        <dbReference type="ARBA" id="ARBA00022723"/>
    </source>
</evidence>
<feature type="domain" description="Secretion system C-terminal sorting" evidence="10">
    <location>
        <begin position="936"/>
        <end position="1010"/>
    </location>
</feature>
<evidence type="ECO:0000256" key="2">
    <source>
        <dbReference type="ARBA" id="ARBA00022670"/>
    </source>
</evidence>
<protein>
    <recommendedName>
        <fullName evidence="13">Peptidase M43 pregnancy-associated plasma-A domain-containing protein</fullName>
    </recommendedName>
</protein>
<evidence type="ECO:0000256" key="4">
    <source>
        <dbReference type="ARBA" id="ARBA00022729"/>
    </source>
</evidence>
<accession>A0A512C9X8</accession>
<sequence>MINKYNALILNLVSVLFFFLWGMHHSIGQSVTATDSLGTSLDRCGTVFFEQKQAQSLGYFGSRQYFEGWVDTKETQMKQERQGNRSLADEIRQLPVVVHVIHNGEAIGSGANISDAQILDQIRILNEDFQMQNPDFATNTPTEFLNVAANAGIEFVLAKQDPQGLPSIGINRVQGPKDSYGLNDAALVGQLALWAPEEYINIWVMSLTPPTIGFAGFPISDELEGLENPIPTRQTDGLSIDYRYFGSIGNISQNSKGRTATHEMGHFLGLRHIWGDGGCEVDDYVTDTPLQSQSNNSCIVTPRVTCDSRDMVENFMDYTPDRCMSLFTEGQVDRMDVILAFSPRRATLLTSRALSDPQFYDSDIELMEIIAPLGYICSTTVSPIIEVVNKGKETVTKIRASIEANGSDLETKDFTVNLAPGESTQLEFNTINLNAESNTFTAEVLLVNDTEDDDWSNNALSITAILPSFEALPYVYPGHGVASGWEYINEDNDITWTPLSLPIDNVTNDVFLLNGFDYSGQGELDYLVSPVFDLSGLQNPQLSFDLSYSPFANSAFTETLIVAVSTDCGNTFNLLSAPYNKSGTSLATLEGSVNEFFPSTEQQFRKEIVNLSAYAGQNSVRLAFVSINGYGNNIFLKNININREETFRYNLGINEILEPLPVVNGDQVLDKLSISNTGNLNLSSFYVSKSVNGSVDGSILVESIDLDVGESTSVDLTNSFDIGLNEVIYQVSEPNFDQNAGGGDEMTRYFIQNDASILAPWRQNFDAGLEDWITINPENDLSLWQVASSSGADNDQMVLGNMISNNSYWLVSPEFSLATTGRAGLIFDWGGSGFASENPASFSIIVSTDGGQSGQTVWEMSGDNLNKEISTATSNDIPSESSFINLNDFAGEEKVRIYFKVNNTSDAAALLYLDNVSLYLSDDPDPVIPEINQSLIYPNPANNNFYISFNLSDYQDVAIQFYSTSGQLVYDVDFPNTLNQTYTFGKEHLRSGLFVVKIMGDDFMLTKKLVLD</sequence>
<evidence type="ECO:0000256" key="1">
    <source>
        <dbReference type="ARBA" id="ARBA00008721"/>
    </source>
</evidence>
<keyword evidence="7" id="KW-0482">Metalloprotease</keyword>
<proteinExistence type="inferred from homology"/>
<dbReference type="SUPFAM" id="SSF55486">
    <property type="entry name" value="Metalloproteases ('zincins'), catalytic domain"/>
    <property type="match status" value="1"/>
</dbReference>
<dbReference type="InterPro" id="IPR013783">
    <property type="entry name" value="Ig-like_fold"/>
</dbReference>
<dbReference type="EMBL" id="BJYV01000004">
    <property type="protein sequence ID" value="GEO21005.1"/>
    <property type="molecule type" value="Genomic_DNA"/>
</dbReference>
<dbReference type="AlphaFoldDB" id="A0A512C9X8"/>
<dbReference type="Pfam" id="PF18962">
    <property type="entry name" value="Por_Secre_tail"/>
    <property type="match status" value="1"/>
</dbReference>
<evidence type="ECO:0000256" key="8">
    <source>
        <dbReference type="ARBA" id="ARBA00023157"/>
    </source>
</evidence>
<evidence type="ECO:0000259" key="9">
    <source>
        <dbReference type="Pfam" id="PF05572"/>
    </source>
</evidence>
<keyword evidence="5" id="KW-0378">Hydrolase</keyword>
<keyword evidence="3" id="KW-0479">Metal-binding</keyword>
<dbReference type="CDD" id="cd04275">
    <property type="entry name" value="ZnMc_pappalysin_like"/>
    <property type="match status" value="1"/>
</dbReference>
<keyword evidence="4" id="KW-0732">Signal</keyword>
<keyword evidence="12" id="KW-1185">Reference proteome</keyword>
<dbReference type="InterPro" id="IPR026444">
    <property type="entry name" value="Secre_tail"/>
</dbReference>
<evidence type="ECO:0000256" key="5">
    <source>
        <dbReference type="ARBA" id="ARBA00022801"/>
    </source>
</evidence>
<dbReference type="NCBIfam" id="TIGR04183">
    <property type="entry name" value="Por_Secre_tail"/>
    <property type="match status" value="1"/>
</dbReference>
<dbReference type="RefSeq" id="WP_146947471.1">
    <property type="nucleotide sequence ID" value="NZ_BJYV01000004.1"/>
</dbReference>
<dbReference type="Proteomes" id="UP000321301">
    <property type="component" value="Unassembled WGS sequence"/>
</dbReference>
<evidence type="ECO:0000256" key="6">
    <source>
        <dbReference type="ARBA" id="ARBA00022833"/>
    </source>
</evidence>
<keyword evidence="2" id="KW-0645">Protease</keyword>
<dbReference type="Pfam" id="PF05572">
    <property type="entry name" value="Peptidase_M43"/>
    <property type="match status" value="1"/>
</dbReference>
<dbReference type="GO" id="GO:0006508">
    <property type="term" value="P:proteolysis"/>
    <property type="evidence" value="ECO:0007669"/>
    <property type="project" value="UniProtKB-KW"/>
</dbReference>
<dbReference type="PANTHER" id="PTHR47466">
    <property type="match status" value="1"/>
</dbReference>
<feature type="domain" description="Peptidase M43 pregnancy-associated plasma-A" evidence="9">
    <location>
        <begin position="193"/>
        <end position="339"/>
    </location>
</feature>
<keyword evidence="6" id="KW-0862">Zinc</keyword>